<feature type="transmembrane region" description="Helical" evidence="1">
    <location>
        <begin position="6"/>
        <end position="26"/>
    </location>
</feature>
<dbReference type="Gene3D" id="3.20.20.190">
    <property type="entry name" value="Phosphatidylinositol (PI) phosphodiesterase"/>
    <property type="match status" value="1"/>
</dbReference>
<dbReference type="CDD" id="cd08585">
    <property type="entry name" value="GDPD_like_3"/>
    <property type="match status" value="1"/>
</dbReference>
<dbReference type="PROSITE" id="PS51704">
    <property type="entry name" value="GP_PDE"/>
    <property type="match status" value="1"/>
</dbReference>
<organism evidence="3 4">
    <name type="scientific">[Ruminococcus] torques</name>
    <dbReference type="NCBI Taxonomy" id="33039"/>
    <lineage>
        <taxon>Bacteria</taxon>
        <taxon>Bacillati</taxon>
        <taxon>Bacillota</taxon>
        <taxon>Clostridia</taxon>
        <taxon>Lachnospirales</taxon>
        <taxon>Lachnospiraceae</taxon>
        <taxon>Mediterraneibacter</taxon>
    </lineage>
</organism>
<dbReference type="AlphaFoldDB" id="A0A174ZQ21"/>
<dbReference type="Pfam" id="PF03009">
    <property type="entry name" value="GDPD"/>
    <property type="match status" value="1"/>
</dbReference>
<keyword evidence="1" id="KW-1133">Transmembrane helix</keyword>
<dbReference type="InterPro" id="IPR030395">
    <property type="entry name" value="GP_PDE_dom"/>
</dbReference>
<protein>
    <submittedName>
        <fullName evidence="3">Cytoplasmic glycerophosphodiester phosphodiesterase</fullName>
    </submittedName>
</protein>
<dbReference type="OrthoDB" id="384721at2"/>
<proteinExistence type="predicted"/>
<gene>
    <name evidence="3" type="ORF">ERS852502_01454</name>
</gene>
<evidence type="ECO:0000259" key="2">
    <source>
        <dbReference type="PROSITE" id="PS51704"/>
    </source>
</evidence>
<dbReference type="Proteomes" id="UP000078383">
    <property type="component" value="Unassembled WGS sequence"/>
</dbReference>
<feature type="domain" description="GP-PDE" evidence="2">
    <location>
        <begin position="40"/>
        <end position="274"/>
    </location>
</feature>
<reference evidence="3 4" key="1">
    <citation type="submission" date="2015-09" db="EMBL/GenBank/DDBJ databases">
        <authorList>
            <consortium name="Pathogen Informatics"/>
        </authorList>
    </citation>
    <scope>NUCLEOTIDE SEQUENCE [LARGE SCALE GENOMIC DNA]</scope>
    <source>
        <strain evidence="3 4">2789STDY5834889</strain>
    </source>
</reference>
<keyword evidence="1" id="KW-0812">Transmembrane</keyword>
<dbReference type="GO" id="GO:0006629">
    <property type="term" value="P:lipid metabolic process"/>
    <property type="evidence" value="ECO:0007669"/>
    <property type="project" value="InterPro"/>
</dbReference>
<dbReference type="PANTHER" id="PTHR46211:SF1">
    <property type="entry name" value="GLYCEROPHOSPHODIESTER PHOSPHODIESTERASE, CYTOPLASMIC"/>
    <property type="match status" value="1"/>
</dbReference>
<name>A0A174ZQ21_9FIRM</name>
<dbReference type="RefSeq" id="WP_015528271.1">
    <property type="nucleotide sequence ID" value="NZ_CABJEY010000005.1"/>
</dbReference>
<dbReference type="EMBL" id="CZBX01000006">
    <property type="protein sequence ID" value="CUQ86979.1"/>
    <property type="molecule type" value="Genomic_DNA"/>
</dbReference>
<evidence type="ECO:0000256" key="1">
    <source>
        <dbReference type="SAM" id="Phobius"/>
    </source>
</evidence>
<keyword evidence="1" id="KW-0472">Membrane</keyword>
<evidence type="ECO:0000313" key="3">
    <source>
        <dbReference type="EMBL" id="CUQ86979.1"/>
    </source>
</evidence>
<sequence length="274" mass="31907">MHIGIVLAIGLCIVIGIPAFLIFLLAPRLSGRKRVHPFLGVKWAHRGLHDKKRGIPENSFPAFRAAIEAGDGIELDVHLTKDGQLVVFHDDTFERICGRRGRVEDTSYEEMQKYRLAETKERIPLLSEVLQLVDGKVPLLIEVKLPNTDTKICRKLDEELRKYHGEYMIQSFNSLVLRWMKKHRNEIPRGQLSENLTKNDRTTHYLLRFCVKYLLSNCMCRPDFISYRWSDRKNPGLWLNRVLFKTPAAAWTLHGEKDVKAARRSFDMYIFEMS</sequence>
<dbReference type="GO" id="GO:0008081">
    <property type="term" value="F:phosphoric diester hydrolase activity"/>
    <property type="evidence" value="ECO:0007669"/>
    <property type="project" value="InterPro"/>
</dbReference>
<evidence type="ECO:0000313" key="4">
    <source>
        <dbReference type="Proteomes" id="UP000078383"/>
    </source>
</evidence>
<dbReference type="PANTHER" id="PTHR46211">
    <property type="entry name" value="GLYCEROPHOSPHORYL DIESTER PHOSPHODIESTERASE"/>
    <property type="match status" value="1"/>
</dbReference>
<dbReference type="SUPFAM" id="SSF51695">
    <property type="entry name" value="PLC-like phosphodiesterases"/>
    <property type="match status" value="1"/>
</dbReference>
<accession>A0A174ZQ21</accession>
<dbReference type="InterPro" id="IPR017946">
    <property type="entry name" value="PLC-like_Pdiesterase_TIM-brl"/>
</dbReference>